<gene>
    <name evidence="1" type="ORF">TPC1_30805</name>
</gene>
<dbReference type="AlphaFoldDB" id="A0A146JY83"/>
<reference evidence="1" key="1">
    <citation type="submission" date="2015-07" db="EMBL/GenBank/DDBJ databases">
        <title>Adaptation to a free-living lifestyle via gene acquisitions in the diplomonad Trepomonas sp. PC1.</title>
        <authorList>
            <person name="Xu F."/>
            <person name="Jerlstrom-Hultqvist J."/>
            <person name="Kolisko M."/>
            <person name="Simpson A.G.B."/>
            <person name="Roger A.J."/>
            <person name="Svard S.G."/>
            <person name="Andersson J.O."/>
        </authorList>
    </citation>
    <scope>NUCLEOTIDE SEQUENCE</scope>
    <source>
        <strain evidence="1">PC1</strain>
    </source>
</reference>
<accession>A0A146JY83</accession>
<organism evidence="1">
    <name type="scientific">Trepomonas sp. PC1</name>
    <dbReference type="NCBI Taxonomy" id="1076344"/>
    <lineage>
        <taxon>Eukaryota</taxon>
        <taxon>Metamonada</taxon>
        <taxon>Diplomonadida</taxon>
        <taxon>Hexamitidae</taxon>
        <taxon>Hexamitinae</taxon>
        <taxon>Trepomonas</taxon>
    </lineage>
</organism>
<sequence length="280" mass="32682">MKIISQSMIMLKAKTLKQNPMRYSNNTIYIEGTHHELHIDNDLQLFSQSISAQLLNISSESKQRESVQFLFVKSSQQKDLVNQPGPQILPSFQIDRLSYKQGDKVFYQDFLELYQFPAAIYQVDQLQIAKHNYYLVLTCDKFVGGYYGVKKDDLTATVFLVALQNQQEDLQPQIHSLQDSQNAEMPQKAPQSDALTLAKQKIAGMLDQKEIVREIAEKEEIAREWDDLNKQRQKEIERENAKKLRPKPKQVLFDLFVEKCKKEADPKLLEQIRLMYELHM</sequence>
<name>A0A146JY83_9EUKA</name>
<protein>
    <submittedName>
        <fullName evidence="1">Uncharacterized protein</fullName>
    </submittedName>
</protein>
<dbReference type="EMBL" id="GDID01006906">
    <property type="protein sequence ID" value="JAP89700.1"/>
    <property type="molecule type" value="Transcribed_RNA"/>
</dbReference>
<proteinExistence type="predicted"/>
<evidence type="ECO:0000313" key="1">
    <source>
        <dbReference type="EMBL" id="JAP89700.1"/>
    </source>
</evidence>